<dbReference type="AlphaFoldDB" id="A0A5B7ER24"/>
<comment type="caution">
    <text evidence="1">The sequence shown here is derived from an EMBL/GenBank/DDBJ whole genome shotgun (WGS) entry which is preliminary data.</text>
</comment>
<proteinExistence type="predicted"/>
<sequence length="156" mass="17896">MKDRKVKRDQFAIIIISFPTALFSTEQKLCAAFLNTWLCLYTSPPASVGGEWGILVETPASPEAPVRAEECFRLSAGHSSIRRECGSPRESHDFLDASEVFFSASLARWKPRLSNILFCRAISRRTFLRCLWILGSRKCTMMPPWYHKGLTYWLFL</sequence>
<evidence type="ECO:0000313" key="1">
    <source>
        <dbReference type="EMBL" id="MPC35707.1"/>
    </source>
</evidence>
<accession>A0A5B7ER24</accession>
<dbReference type="Proteomes" id="UP000324222">
    <property type="component" value="Unassembled WGS sequence"/>
</dbReference>
<organism evidence="1 2">
    <name type="scientific">Portunus trituberculatus</name>
    <name type="common">Swimming crab</name>
    <name type="synonym">Neptunus trituberculatus</name>
    <dbReference type="NCBI Taxonomy" id="210409"/>
    <lineage>
        <taxon>Eukaryota</taxon>
        <taxon>Metazoa</taxon>
        <taxon>Ecdysozoa</taxon>
        <taxon>Arthropoda</taxon>
        <taxon>Crustacea</taxon>
        <taxon>Multicrustacea</taxon>
        <taxon>Malacostraca</taxon>
        <taxon>Eumalacostraca</taxon>
        <taxon>Eucarida</taxon>
        <taxon>Decapoda</taxon>
        <taxon>Pleocyemata</taxon>
        <taxon>Brachyura</taxon>
        <taxon>Eubrachyura</taxon>
        <taxon>Portunoidea</taxon>
        <taxon>Portunidae</taxon>
        <taxon>Portuninae</taxon>
        <taxon>Portunus</taxon>
    </lineage>
</organism>
<keyword evidence="2" id="KW-1185">Reference proteome</keyword>
<reference evidence="1 2" key="1">
    <citation type="submission" date="2019-05" db="EMBL/GenBank/DDBJ databases">
        <title>Another draft genome of Portunus trituberculatus and its Hox gene families provides insights of decapod evolution.</title>
        <authorList>
            <person name="Jeong J.-H."/>
            <person name="Song I."/>
            <person name="Kim S."/>
            <person name="Choi T."/>
            <person name="Kim D."/>
            <person name="Ryu S."/>
            <person name="Kim W."/>
        </authorList>
    </citation>
    <scope>NUCLEOTIDE SEQUENCE [LARGE SCALE GENOMIC DNA]</scope>
    <source>
        <tissue evidence="1">Muscle</tissue>
    </source>
</reference>
<evidence type="ECO:0000313" key="2">
    <source>
        <dbReference type="Proteomes" id="UP000324222"/>
    </source>
</evidence>
<name>A0A5B7ER24_PORTR</name>
<protein>
    <submittedName>
        <fullName evidence="1">Uncharacterized protein</fullName>
    </submittedName>
</protein>
<dbReference type="EMBL" id="VSRR010003328">
    <property type="protein sequence ID" value="MPC35707.1"/>
    <property type="molecule type" value="Genomic_DNA"/>
</dbReference>
<gene>
    <name evidence="1" type="ORF">E2C01_029137</name>
</gene>